<dbReference type="EMBL" id="AJIL01000018">
    <property type="protein sequence ID" value="KNF03252.1"/>
    <property type="molecule type" value="Genomic_DNA"/>
</dbReference>
<evidence type="ECO:0000313" key="2">
    <source>
        <dbReference type="EMBL" id="KNF03252.1"/>
    </source>
</evidence>
<keyword evidence="3" id="KW-1185">Reference proteome</keyword>
<organism evidence="2 3">
    <name type="scientific">Puccinia striiformis f. sp. tritici PST-78</name>
    <dbReference type="NCBI Taxonomy" id="1165861"/>
    <lineage>
        <taxon>Eukaryota</taxon>
        <taxon>Fungi</taxon>
        <taxon>Dikarya</taxon>
        <taxon>Basidiomycota</taxon>
        <taxon>Pucciniomycotina</taxon>
        <taxon>Pucciniomycetes</taxon>
        <taxon>Pucciniales</taxon>
        <taxon>Pucciniaceae</taxon>
        <taxon>Puccinia</taxon>
    </lineage>
</organism>
<evidence type="ECO:0000256" key="1">
    <source>
        <dbReference type="SAM" id="MobiDB-lite"/>
    </source>
</evidence>
<feature type="region of interest" description="Disordered" evidence="1">
    <location>
        <begin position="110"/>
        <end position="142"/>
    </location>
</feature>
<feature type="compositionally biased region" description="Basic and acidic residues" evidence="1">
    <location>
        <begin position="35"/>
        <end position="50"/>
    </location>
</feature>
<feature type="region of interest" description="Disordered" evidence="1">
    <location>
        <begin position="198"/>
        <end position="217"/>
    </location>
</feature>
<feature type="compositionally biased region" description="Basic and acidic residues" evidence="1">
    <location>
        <begin position="198"/>
        <end position="213"/>
    </location>
</feature>
<proteinExistence type="predicted"/>
<protein>
    <submittedName>
        <fullName evidence="2">Uncharacterized protein</fullName>
    </submittedName>
</protein>
<feature type="region of interest" description="Disordered" evidence="1">
    <location>
        <begin position="1"/>
        <end position="80"/>
    </location>
</feature>
<dbReference type="Proteomes" id="UP000054564">
    <property type="component" value="Unassembled WGS sequence"/>
</dbReference>
<accession>A0A0L0VVM8</accession>
<feature type="compositionally biased region" description="Polar residues" evidence="1">
    <location>
        <begin position="16"/>
        <end position="34"/>
    </location>
</feature>
<evidence type="ECO:0000313" key="3">
    <source>
        <dbReference type="Proteomes" id="UP000054564"/>
    </source>
</evidence>
<comment type="caution">
    <text evidence="2">The sequence shown here is derived from an EMBL/GenBank/DDBJ whole genome shotgun (WGS) entry which is preliminary data.</text>
</comment>
<feature type="compositionally biased region" description="Basic residues" evidence="1">
    <location>
        <begin position="1"/>
        <end position="11"/>
    </location>
</feature>
<name>A0A0L0VVM8_9BASI</name>
<reference evidence="3" key="1">
    <citation type="submission" date="2014-03" db="EMBL/GenBank/DDBJ databases">
        <title>The Genome Sequence of Puccinia striiformis f. sp. tritici PST-78.</title>
        <authorList>
            <consortium name="The Broad Institute Genome Sequencing Platform"/>
            <person name="Cuomo C."/>
            <person name="Hulbert S."/>
            <person name="Chen X."/>
            <person name="Walker B."/>
            <person name="Young S.K."/>
            <person name="Zeng Q."/>
            <person name="Gargeya S."/>
            <person name="Fitzgerald M."/>
            <person name="Haas B."/>
            <person name="Abouelleil A."/>
            <person name="Alvarado L."/>
            <person name="Arachchi H.M."/>
            <person name="Berlin A.M."/>
            <person name="Chapman S.B."/>
            <person name="Goldberg J."/>
            <person name="Griggs A."/>
            <person name="Gujja S."/>
            <person name="Hansen M."/>
            <person name="Howarth C."/>
            <person name="Imamovic A."/>
            <person name="Larimer J."/>
            <person name="McCowan C."/>
            <person name="Montmayeur A."/>
            <person name="Murphy C."/>
            <person name="Neiman D."/>
            <person name="Pearson M."/>
            <person name="Priest M."/>
            <person name="Roberts A."/>
            <person name="Saif S."/>
            <person name="Shea T."/>
            <person name="Sisk P."/>
            <person name="Sykes S."/>
            <person name="Wortman J."/>
            <person name="Nusbaum C."/>
            <person name="Birren B."/>
        </authorList>
    </citation>
    <scope>NUCLEOTIDE SEQUENCE [LARGE SCALE GENOMIC DNA]</scope>
    <source>
        <strain evidence="3">race PST-78</strain>
    </source>
</reference>
<dbReference type="STRING" id="1165861.A0A0L0VVM8"/>
<dbReference type="AlphaFoldDB" id="A0A0L0VVM8"/>
<gene>
    <name evidence="2" type="ORF">PSTG_03516</name>
</gene>
<sequence length="249" mass="27518">MPAGGKRKQPKLKALESQQALQQTLGPMPDNQNSKSKEKGTEQTPDERNPPEFSLLLGDGSRSSHPSSRDKNETATSDQSVLYAAAITAMKAGESDKAAKLWKVYLASPASSAPSATAHNKRARDDSVESIDTPVDQNETEGPLLQEGSIEFAVNGINLHKDVGFPPFFDKNIRELKGPIPLTIFNKKWQDCAIAHHADKRQRSDNDSSDKVPRYTGLPYPSEWLQTLWKKRWYRVNKGTTAPSFGSDN</sequence>